<dbReference type="GO" id="GO:0045140">
    <property type="term" value="F:inositol phosphoceramide synthase activity"/>
    <property type="evidence" value="ECO:0007669"/>
    <property type="project" value="TreeGrafter"/>
</dbReference>
<reference evidence="12" key="1">
    <citation type="journal article" date="2010" name="Science">
        <title>Evolution of an expanded sex-determining locus in Volvox.</title>
        <authorList>
            <person name="Ferris P."/>
            <person name="Olson B.J."/>
            <person name="De Hoff P.L."/>
            <person name="Douglass S."/>
            <person name="Casero D."/>
            <person name="Prochnik S."/>
            <person name="Geng S."/>
            <person name="Rai R."/>
            <person name="Grimwood J."/>
            <person name="Schmutz J."/>
            <person name="Nishii I."/>
            <person name="Hamaji T."/>
            <person name="Nozaki H."/>
            <person name="Pellegrini M."/>
            <person name="Umen J.G."/>
        </authorList>
    </citation>
    <scope>NUCLEOTIDE SEQUENCE</scope>
    <source>
        <strain evidence="12">Adam</strain>
    </source>
</reference>
<evidence type="ECO:0000256" key="5">
    <source>
        <dbReference type="ARBA" id="ARBA00022919"/>
    </source>
</evidence>
<feature type="transmembrane region" description="Helical" evidence="10">
    <location>
        <begin position="234"/>
        <end position="252"/>
    </location>
</feature>
<dbReference type="EMBL" id="GU784916">
    <property type="protein sequence ID" value="ADI46956.1"/>
    <property type="molecule type" value="Genomic_DNA"/>
</dbReference>
<sequence length="460" mass="51008">MVDDNEPSNLRSDGVLEEGKQITSPRTGSAHFQLGCSSSSRLIWEIWRRIRLEVVVEWPLLKQRWKVLLFGIVMQYVHGVFTQLAHRMHQPQELPLHDVGFDLTPELGPEEHWVSEAIFGVAFATFVLWTFSPFVSQRKRFYTVVMWTRLLMVLVVCQALRIVTFSVTQLPGPSFHCRANEQTSRRPWPAHWTGHLVVDVSRQVSKSCGDLIFSSHTTFILTGILAYNEYGSLLVVKSASWTLGVVLSILIIASRKHYTVDVVIAWYTVPLVFFSMYRRWTTRRPMSDFIGSTTSPAFDDVDGSEMELEEVLIERGTCGGGELFGCMDGGGLGGKIMARPSTIKVSVRSLLDGRCMGMSSLSSHHALLGSGDACGGFSGSAETKGGSSNALNNGHTWIGTQGKYVVPVSLVRGTARSAMEGLEAWQLQQKQQPGQQPESDRGIQGALVPMDPAWLFEPNS</sequence>
<dbReference type="InterPro" id="IPR025749">
    <property type="entry name" value="Sphingomyelin_synth-like_dom"/>
</dbReference>
<protein>
    <submittedName>
        <fullName evidence="12">MTM1058</fullName>
    </submittedName>
</protein>
<proteinExistence type="inferred from homology"/>
<dbReference type="GO" id="GO:0005789">
    <property type="term" value="C:endoplasmic reticulum membrane"/>
    <property type="evidence" value="ECO:0007669"/>
    <property type="project" value="TreeGrafter"/>
</dbReference>
<feature type="transmembrane region" description="Helical" evidence="10">
    <location>
        <begin position="258"/>
        <end position="277"/>
    </location>
</feature>
<evidence type="ECO:0000259" key="11">
    <source>
        <dbReference type="Pfam" id="PF14360"/>
    </source>
</evidence>
<dbReference type="GO" id="GO:0033188">
    <property type="term" value="F:sphingomyelin synthase activity"/>
    <property type="evidence" value="ECO:0007669"/>
    <property type="project" value="TreeGrafter"/>
</dbReference>
<comment type="similarity">
    <text evidence="2">Belongs to the sphingomyelin synthase family.</text>
</comment>
<dbReference type="AlphaFoldDB" id="D9CJ96"/>
<dbReference type="PANTHER" id="PTHR21290">
    <property type="entry name" value="SPHINGOMYELIN SYNTHETASE"/>
    <property type="match status" value="1"/>
</dbReference>
<keyword evidence="7" id="KW-0443">Lipid metabolism</keyword>
<keyword evidence="8 10" id="KW-0472">Membrane</keyword>
<evidence type="ECO:0000256" key="1">
    <source>
        <dbReference type="ARBA" id="ARBA00004141"/>
    </source>
</evidence>
<feature type="transmembrane region" description="Helical" evidence="10">
    <location>
        <begin position="113"/>
        <end position="132"/>
    </location>
</feature>
<feature type="compositionally biased region" description="Low complexity" evidence="9">
    <location>
        <begin position="426"/>
        <end position="436"/>
    </location>
</feature>
<evidence type="ECO:0000256" key="4">
    <source>
        <dbReference type="ARBA" id="ARBA00022692"/>
    </source>
</evidence>
<dbReference type="GO" id="GO:0047493">
    <property type="term" value="F:ceramide cholinephosphotransferase activity"/>
    <property type="evidence" value="ECO:0007669"/>
    <property type="project" value="TreeGrafter"/>
</dbReference>
<dbReference type="PANTHER" id="PTHR21290:SF62">
    <property type="entry name" value="PHOSPHATIDYLINOSITOL:CERAMIDE INOSITOLPHOSPHOTRANSFERASE 1-RELATED"/>
    <property type="match status" value="1"/>
</dbReference>
<evidence type="ECO:0000313" key="12">
    <source>
        <dbReference type="EMBL" id="ADI46956.1"/>
    </source>
</evidence>
<evidence type="ECO:0000256" key="2">
    <source>
        <dbReference type="ARBA" id="ARBA00005441"/>
    </source>
</evidence>
<gene>
    <name evidence="12" type="primary">MTM1058</name>
</gene>
<evidence type="ECO:0000256" key="7">
    <source>
        <dbReference type="ARBA" id="ARBA00023098"/>
    </source>
</evidence>
<feature type="region of interest" description="Disordered" evidence="9">
    <location>
        <begin position="1"/>
        <end position="28"/>
    </location>
</feature>
<dbReference type="Pfam" id="PF14360">
    <property type="entry name" value="PAP2_C"/>
    <property type="match status" value="1"/>
</dbReference>
<evidence type="ECO:0000256" key="10">
    <source>
        <dbReference type="SAM" id="Phobius"/>
    </source>
</evidence>
<dbReference type="GO" id="GO:0046513">
    <property type="term" value="P:ceramide biosynthetic process"/>
    <property type="evidence" value="ECO:0007669"/>
    <property type="project" value="TreeGrafter"/>
</dbReference>
<name>D9CJ96_VOLCA</name>
<dbReference type="GO" id="GO:0000139">
    <property type="term" value="C:Golgi membrane"/>
    <property type="evidence" value="ECO:0007669"/>
    <property type="project" value="TreeGrafter"/>
</dbReference>
<keyword evidence="4 10" id="KW-0812">Transmembrane</keyword>
<organism evidence="12">
    <name type="scientific">Volvox carteri f. nagariensis</name>
    <dbReference type="NCBI Taxonomy" id="3068"/>
    <lineage>
        <taxon>Eukaryota</taxon>
        <taxon>Viridiplantae</taxon>
        <taxon>Chlorophyta</taxon>
        <taxon>core chlorophytes</taxon>
        <taxon>Chlorophyceae</taxon>
        <taxon>CS clade</taxon>
        <taxon>Chlamydomonadales</taxon>
        <taxon>Volvocaceae</taxon>
        <taxon>Volvox</taxon>
    </lineage>
</organism>
<evidence type="ECO:0000256" key="3">
    <source>
        <dbReference type="ARBA" id="ARBA00022679"/>
    </source>
</evidence>
<evidence type="ECO:0000256" key="6">
    <source>
        <dbReference type="ARBA" id="ARBA00022989"/>
    </source>
</evidence>
<feature type="region of interest" description="Disordered" evidence="9">
    <location>
        <begin position="425"/>
        <end position="444"/>
    </location>
</feature>
<dbReference type="GO" id="GO:0005886">
    <property type="term" value="C:plasma membrane"/>
    <property type="evidence" value="ECO:0007669"/>
    <property type="project" value="TreeGrafter"/>
</dbReference>
<keyword evidence="3" id="KW-0808">Transferase</keyword>
<comment type="subcellular location">
    <subcellularLocation>
        <location evidence="1">Membrane</location>
        <topology evidence="1">Multi-pass membrane protein</topology>
    </subcellularLocation>
</comment>
<evidence type="ECO:0000256" key="8">
    <source>
        <dbReference type="ARBA" id="ARBA00023136"/>
    </source>
</evidence>
<dbReference type="InterPro" id="IPR045221">
    <property type="entry name" value="Sphingomyelin_synth-like"/>
</dbReference>
<feature type="domain" description="Sphingomyelin synthase-like" evidence="11">
    <location>
        <begin position="207"/>
        <end position="276"/>
    </location>
</feature>
<keyword evidence="5" id="KW-0746">Sphingolipid metabolism</keyword>
<accession>D9CJ96</accession>
<keyword evidence="6 10" id="KW-1133">Transmembrane helix</keyword>
<evidence type="ECO:0000256" key="9">
    <source>
        <dbReference type="SAM" id="MobiDB-lite"/>
    </source>
</evidence>
<dbReference type="GO" id="GO:0005802">
    <property type="term" value="C:trans-Golgi network"/>
    <property type="evidence" value="ECO:0007669"/>
    <property type="project" value="TreeGrafter"/>
</dbReference>